<accession>A0A285ZY54</accession>
<evidence type="ECO:0000313" key="2">
    <source>
        <dbReference type="Proteomes" id="UP000219281"/>
    </source>
</evidence>
<organism evidence="1 2">
    <name type="scientific">Pedobacter xixiisoli</name>
    <dbReference type="NCBI Taxonomy" id="1476464"/>
    <lineage>
        <taxon>Bacteria</taxon>
        <taxon>Pseudomonadati</taxon>
        <taxon>Bacteroidota</taxon>
        <taxon>Sphingobacteriia</taxon>
        <taxon>Sphingobacteriales</taxon>
        <taxon>Sphingobacteriaceae</taxon>
        <taxon>Pedobacter</taxon>
    </lineage>
</organism>
<sequence length="175" mass="19267">MILFPNLIRIQQNTYAMIEKNQVSAEITAAQSTAVMQNVDNINNVLKDVLTINLTTDDRSHMLKMGDKTLAFLQKALEYASQNMALCPTFLSLPEAQKDYELAAGLQVIKQRVSALLRAIEDAEMVAGSEAYDAALIFYNSVKGAARSNIGGSQAIENDLKNRFPGRRRTTLPSA</sequence>
<dbReference type="EMBL" id="OCMT01000002">
    <property type="protein sequence ID" value="SOD14593.1"/>
    <property type="molecule type" value="Genomic_DNA"/>
</dbReference>
<gene>
    <name evidence="1" type="ORF">SAMN06297358_1652</name>
</gene>
<dbReference type="AlphaFoldDB" id="A0A285ZY54"/>
<keyword evidence="2" id="KW-1185">Reference proteome</keyword>
<proteinExistence type="predicted"/>
<name>A0A285ZY54_9SPHI</name>
<protein>
    <submittedName>
        <fullName evidence="1">Uncharacterized protein</fullName>
    </submittedName>
</protein>
<dbReference type="Proteomes" id="UP000219281">
    <property type="component" value="Unassembled WGS sequence"/>
</dbReference>
<reference evidence="2" key="1">
    <citation type="submission" date="2017-09" db="EMBL/GenBank/DDBJ databases">
        <authorList>
            <person name="Varghese N."/>
            <person name="Submissions S."/>
        </authorList>
    </citation>
    <scope>NUCLEOTIDE SEQUENCE [LARGE SCALE GENOMIC DNA]</scope>
    <source>
        <strain evidence="2">CGMCC 1.12803</strain>
    </source>
</reference>
<evidence type="ECO:0000313" key="1">
    <source>
        <dbReference type="EMBL" id="SOD14593.1"/>
    </source>
</evidence>